<proteinExistence type="inferred from homology"/>
<protein>
    <submittedName>
        <fullName evidence="3">UDP-glucose:undecaprenyl-phosphate glucose-1-phosphate transferase</fullName>
        <ecNumber evidence="3">2.7.8.31</ecNumber>
    </submittedName>
</protein>
<evidence type="ECO:0000313" key="3">
    <source>
        <dbReference type="EMBL" id="APZ95072.1"/>
    </source>
</evidence>
<dbReference type="Proteomes" id="UP000187735">
    <property type="component" value="Chromosome"/>
</dbReference>
<feature type="domain" description="Bacterial sugar transferase" evidence="2">
    <location>
        <begin position="3"/>
        <end position="195"/>
    </location>
</feature>
<keyword evidence="3" id="KW-0808">Transferase</keyword>
<dbReference type="PANTHER" id="PTHR30576">
    <property type="entry name" value="COLANIC BIOSYNTHESIS UDP-GLUCOSE LIPID CARRIER TRANSFERASE"/>
    <property type="match status" value="1"/>
</dbReference>
<dbReference type="PANTHER" id="PTHR30576:SF20">
    <property type="entry name" value="QUINOVOSAMINEPHOSPHOTRANSFERAE-RELATED"/>
    <property type="match status" value="1"/>
</dbReference>
<accession>A0A1P8WLX1</accession>
<evidence type="ECO:0000256" key="1">
    <source>
        <dbReference type="ARBA" id="ARBA00006464"/>
    </source>
</evidence>
<keyword evidence="4" id="KW-1185">Reference proteome</keyword>
<name>A0A1P8WLX1_9PLAN</name>
<evidence type="ECO:0000259" key="2">
    <source>
        <dbReference type="Pfam" id="PF02397"/>
    </source>
</evidence>
<dbReference type="STRING" id="1891926.Fuma_04724"/>
<organism evidence="3 4">
    <name type="scientific">Fuerstiella marisgermanici</name>
    <dbReference type="NCBI Taxonomy" id="1891926"/>
    <lineage>
        <taxon>Bacteria</taxon>
        <taxon>Pseudomonadati</taxon>
        <taxon>Planctomycetota</taxon>
        <taxon>Planctomycetia</taxon>
        <taxon>Planctomycetales</taxon>
        <taxon>Planctomycetaceae</taxon>
        <taxon>Fuerstiella</taxon>
    </lineage>
</organism>
<dbReference type="AlphaFoldDB" id="A0A1P8WLX1"/>
<dbReference type="Pfam" id="PF02397">
    <property type="entry name" value="Bac_transf"/>
    <property type="match status" value="1"/>
</dbReference>
<dbReference type="EMBL" id="CP017641">
    <property type="protein sequence ID" value="APZ95072.1"/>
    <property type="molecule type" value="Genomic_DNA"/>
</dbReference>
<dbReference type="InterPro" id="IPR003362">
    <property type="entry name" value="Bact_transf"/>
</dbReference>
<evidence type="ECO:0000313" key="4">
    <source>
        <dbReference type="Proteomes" id="UP000187735"/>
    </source>
</evidence>
<reference evidence="3 4" key="1">
    <citation type="journal article" date="2016" name="Front. Microbiol.">
        <title>Fuerstia marisgermanicae gen. nov., sp. nov., an Unusual Member of the Phylum Planctomycetes from the German Wadden Sea.</title>
        <authorList>
            <person name="Kohn T."/>
            <person name="Heuer A."/>
            <person name="Jogler M."/>
            <person name="Vollmers J."/>
            <person name="Boedeker C."/>
            <person name="Bunk B."/>
            <person name="Rast P."/>
            <person name="Borchert D."/>
            <person name="Glockner I."/>
            <person name="Freese H.M."/>
            <person name="Klenk H.P."/>
            <person name="Overmann J."/>
            <person name="Kaster A.K."/>
            <person name="Rohde M."/>
            <person name="Wiegand S."/>
            <person name="Jogler C."/>
        </authorList>
    </citation>
    <scope>NUCLEOTIDE SEQUENCE [LARGE SCALE GENOMIC DNA]</scope>
    <source>
        <strain evidence="3 4">NH11</strain>
    </source>
</reference>
<dbReference type="KEGG" id="fmr:Fuma_04724"/>
<dbReference type="EC" id="2.7.8.31" evidence="3"/>
<gene>
    <name evidence="3" type="primary">gumD_1</name>
    <name evidence="3" type="ORF">Fuma_04724</name>
</gene>
<dbReference type="RefSeq" id="WP_077026288.1">
    <property type="nucleotide sequence ID" value="NZ_CP017641.1"/>
</dbReference>
<comment type="similarity">
    <text evidence="1">Belongs to the bacterial sugar transferase family.</text>
</comment>
<dbReference type="OrthoDB" id="9766874at2"/>
<dbReference type="GO" id="GO:0089702">
    <property type="term" value="F:undecaprenyl-phosphate glucose phosphotransferase activity"/>
    <property type="evidence" value="ECO:0007669"/>
    <property type="project" value="UniProtKB-EC"/>
</dbReference>
<sequence length="229" mass="24981">MAKRLFDIVAAATALIVLGPIILLAAVGVRLSSKGPAFYCPHRIGRGGKRFTLFKLRTMHVDHGGNASVVTGATDARVFAFGNMLRKLKLDELPQLWNILKGDMSVVGPRPEDPKIVELHYDELGWETLAVRPGLAGVSSIYNYTHGERMLTGPNPEQIYVRELLPIKLALEVVYLRNASLVYDAKLILRTVAAIGQIVSGRTEFADPPEMPEARTLLAASSVALQRAA</sequence>